<comment type="caution">
    <text evidence="16">The sequence shown here is derived from an EMBL/GenBank/DDBJ whole genome shotgun (WGS) entry which is preliminary data.</text>
</comment>
<dbReference type="EMBL" id="CAJNOL010000073">
    <property type="protein sequence ID" value="CAF0817589.1"/>
    <property type="molecule type" value="Genomic_DNA"/>
</dbReference>
<dbReference type="GO" id="GO:0031410">
    <property type="term" value="C:cytoplasmic vesicle"/>
    <property type="evidence" value="ECO:0007669"/>
    <property type="project" value="UniProtKB-SubCell"/>
</dbReference>
<keyword evidence="10" id="KW-0143">Chaperone</keyword>
<feature type="compositionally biased region" description="Acidic residues" evidence="13">
    <location>
        <begin position="157"/>
        <end position="173"/>
    </location>
</feature>
<dbReference type="Proteomes" id="UP000663823">
    <property type="component" value="Unassembled WGS sequence"/>
</dbReference>
<keyword evidence="6" id="KW-0256">Endoplasmic reticulum</keyword>
<evidence type="ECO:0000313" key="19">
    <source>
        <dbReference type="EMBL" id="CAF3891377.1"/>
    </source>
</evidence>
<gene>
    <name evidence="18" type="ORF">FNK824_LOCUS9283</name>
    <name evidence="20" type="ORF">JBS370_LOCUS25210</name>
    <name evidence="16" type="ORF">JXQ802_LOCUS5030</name>
    <name evidence="19" type="ORF">OTI717_LOCUS23292</name>
    <name evidence="15" type="ORF">RFH988_LOCUS2753</name>
    <name evidence="17" type="ORF">SEV965_LOCUS4394</name>
</gene>
<keyword evidence="5 14" id="KW-0812">Transmembrane</keyword>
<keyword evidence="21" id="KW-1185">Reference proteome</keyword>
<feature type="transmembrane region" description="Helical" evidence="14">
    <location>
        <begin position="88"/>
        <end position="107"/>
    </location>
</feature>
<evidence type="ECO:0000256" key="9">
    <source>
        <dbReference type="ARBA" id="ARBA00023140"/>
    </source>
</evidence>
<evidence type="ECO:0000313" key="18">
    <source>
        <dbReference type="EMBL" id="CAF3702882.1"/>
    </source>
</evidence>
<keyword evidence="8 14" id="KW-0472">Membrane</keyword>
<dbReference type="AlphaFoldDB" id="A0A813TWZ9"/>
<evidence type="ECO:0000256" key="11">
    <source>
        <dbReference type="ARBA" id="ARBA00023329"/>
    </source>
</evidence>
<dbReference type="GO" id="GO:0005778">
    <property type="term" value="C:peroxisomal membrane"/>
    <property type="evidence" value="ECO:0007669"/>
    <property type="project" value="UniProtKB-SubCell"/>
</dbReference>
<keyword evidence="7 14" id="KW-1133">Transmembrane helix</keyword>
<evidence type="ECO:0000256" key="7">
    <source>
        <dbReference type="ARBA" id="ARBA00022989"/>
    </source>
</evidence>
<dbReference type="Proteomes" id="UP000663882">
    <property type="component" value="Unassembled WGS sequence"/>
</dbReference>
<protein>
    <recommendedName>
        <fullName evidence="12">Novel acetylcholine receptor chaperone</fullName>
    </recommendedName>
</protein>
<keyword evidence="11" id="KW-0968">Cytoplasmic vesicle</keyword>
<evidence type="ECO:0000256" key="14">
    <source>
        <dbReference type="SAM" id="Phobius"/>
    </source>
</evidence>
<dbReference type="PANTHER" id="PTHR13163">
    <property type="entry name" value="SPINAL CORD EXPRESSION PROTEIN 4"/>
    <property type="match status" value="1"/>
</dbReference>
<proteinExistence type="inferred from homology"/>
<dbReference type="OrthoDB" id="432685at2759"/>
<evidence type="ECO:0000256" key="8">
    <source>
        <dbReference type="ARBA" id="ARBA00023136"/>
    </source>
</evidence>
<evidence type="ECO:0000256" key="3">
    <source>
        <dbReference type="ARBA" id="ARBA00004585"/>
    </source>
</evidence>
<evidence type="ECO:0000313" key="20">
    <source>
        <dbReference type="EMBL" id="CAF3981575.1"/>
    </source>
</evidence>
<evidence type="ECO:0000313" key="16">
    <source>
        <dbReference type="EMBL" id="CAF0817589.1"/>
    </source>
</evidence>
<dbReference type="Proteomes" id="UP000663870">
    <property type="component" value="Unassembled WGS sequence"/>
</dbReference>
<evidence type="ECO:0000313" key="21">
    <source>
        <dbReference type="Proteomes" id="UP000663870"/>
    </source>
</evidence>
<feature type="compositionally biased region" description="Basic and acidic residues" evidence="13">
    <location>
        <begin position="140"/>
        <end position="156"/>
    </location>
</feature>
<dbReference type="Proteomes" id="UP000663889">
    <property type="component" value="Unassembled WGS sequence"/>
</dbReference>
<dbReference type="InterPro" id="IPR040399">
    <property type="entry name" value="TMEM35A/B"/>
</dbReference>
<feature type="region of interest" description="Disordered" evidence="13">
    <location>
        <begin position="140"/>
        <end position="189"/>
    </location>
</feature>
<dbReference type="EMBL" id="CAJOAX010004133">
    <property type="protein sequence ID" value="CAF3891377.1"/>
    <property type="molecule type" value="Genomic_DNA"/>
</dbReference>
<dbReference type="GO" id="GO:2000010">
    <property type="term" value="P:positive regulation of protein localization to cell surface"/>
    <property type="evidence" value="ECO:0007669"/>
    <property type="project" value="TreeGrafter"/>
</dbReference>
<evidence type="ECO:0000256" key="4">
    <source>
        <dbReference type="ARBA" id="ARBA00006679"/>
    </source>
</evidence>
<dbReference type="EMBL" id="CAJOBD010004124">
    <property type="protein sequence ID" value="CAF3981575.1"/>
    <property type="molecule type" value="Genomic_DNA"/>
</dbReference>
<organism evidence="16 21">
    <name type="scientific">Rotaria sordida</name>
    <dbReference type="NCBI Taxonomy" id="392033"/>
    <lineage>
        <taxon>Eukaryota</taxon>
        <taxon>Metazoa</taxon>
        <taxon>Spiralia</taxon>
        <taxon>Gnathifera</taxon>
        <taxon>Rotifera</taxon>
        <taxon>Eurotatoria</taxon>
        <taxon>Bdelloidea</taxon>
        <taxon>Philodinida</taxon>
        <taxon>Philodinidae</taxon>
        <taxon>Rotaria</taxon>
    </lineage>
</organism>
<evidence type="ECO:0000256" key="2">
    <source>
        <dbReference type="ARBA" id="ARBA00004541"/>
    </source>
</evidence>
<dbReference type="GO" id="GO:0005789">
    <property type="term" value="C:endoplasmic reticulum membrane"/>
    <property type="evidence" value="ECO:0007669"/>
    <property type="project" value="UniProtKB-SubCell"/>
</dbReference>
<feature type="transmembrane region" description="Helical" evidence="14">
    <location>
        <begin position="113"/>
        <end position="130"/>
    </location>
</feature>
<evidence type="ECO:0000256" key="1">
    <source>
        <dbReference type="ARBA" id="ARBA00004477"/>
    </source>
</evidence>
<dbReference type="Pfam" id="PF13564">
    <property type="entry name" value="DoxX_2"/>
    <property type="match status" value="1"/>
</dbReference>
<comment type="subcellular location">
    <subcellularLocation>
        <location evidence="2">Cytoplasmic vesicle</location>
    </subcellularLocation>
    <subcellularLocation>
        <location evidence="1">Endoplasmic reticulum membrane</location>
        <topology evidence="1">Multi-pass membrane protein</topology>
    </subcellularLocation>
    <subcellularLocation>
        <location evidence="3">Peroxisome membrane</location>
        <topology evidence="3">Multi-pass membrane protein</topology>
    </subcellularLocation>
</comment>
<dbReference type="EMBL" id="CAJNOO010000061">
    <property type="protein sequence ID" value="CAF0778388.1"/>
    <property type="molecule type" value="Genomic_DNA"/>
</dbReference>
<evidence type="ECO:0000256" key="13">
    <source>
        <dbReference type="SAM" id="MobiDB-lite"/>
    </source>
</evidence>
<evidence type="ECO:0000256" key="6">
    <source>
        <dbReference type="ARBA" id="ARBA00022824"/>
    </source>
</evidence>
<evidence type="ECO:0000256" key="5">
    <source>
        <dbReference type="ARBA" id="ARBA00022692"/>
    </source>
</evidence>
<dbReference type="EMBL" id="CAJOBE010000965">
    <property type="protein sequence ID" value="CAF3702882.1"/>
    <property type="molecule type" value="Genomic_DNA"/>
</dbReference>
<comment type="similarity">
    <text evidence="4">Belongs to the DoxX family.</text>
</comment>
<evidence type="ECO:0000256" key="10">
    <source>
        <dbReference type="ARBA" id="ARBA00023186"/>
    </source>
</evidence>
<dbReference type="Proteomes" id="UP000663836">
    <property type="component" value="Unassembled WGS sequence"/>
</dbReference>
<evidence type="ECO:0000256" key="12">
    <source>
        <dbReference type="ARBA" id="ARBA00024424"/>
    </source>
</evidence>
<sequence length="189" mass="21742">MASIALTVLTLTLGMFFIFVGQFKITSKFFPDVHEDMRREFGRVNKVFPFYQVTGWRPYAKNYRLAVGIAEVVCGAILVLIPGRLKQLANVVLLILMLGAVYTHYILHDKFERMAPGLVFSLLLLTRLIIYRQVVQREKGLSAEKKPMKSEEKIKDEDVEEESDDQESQSDDEDKQRAPSDKKKDKKNI</sequence>
<dbReference type="Proteomes" id="UP000663874">
    <property type="component" value="Unassembled WGS sequence"/>
</dbReference>
<dbReference type="InterPro" id="IPR032808">
    <property type="entry name" value="DoxX"/>
</dbReference>
<evidence type="ECO:0000313" key="17">
    <source>
        <dbReference type="EMBL" id="CAF0876532.1"/>
    </source>
</evidence>
<evidence type="ECO:0000313" key="15">
    <source>
        <dbReference type="EMBL" id="CAF0778388.1"/>
    </source>
</evidence>
<name>A0A813TWZ9_9BILA</name>
<dbReference type="GO" id="GO:0051131">
    <property type="term" value="P:chaperone-mediated protein complex assembly"/>
    <property type="evidence" value="ECO:0007669"/>
    <property type="project" value="TreeGrafter"/>
</dbReference>
<feature type="transmembrane region" description="Helical" evidence="14">
    <location>
        <begin position="63"/>
        <end position="81"/>
    </location>
</feature>
<accession>A0A813TWZ9</accession>
<keyword evidence="9" id="KW-0576">Peroxisome</keyword>
<dbReference type="PANTHER" id="PTHR13163:SF0">
    <property type="entry name" value="NOVEL ACETYLCHOLINE RECEPTOR CHAPERONE"/>
    <property type="match status" value="1"/>
</dbReference>
<dbReference type="EMBL" id="CAJNOU010000124">
    <property type="protein sequence ID" value="CAF0876532.1"/>
    <property type="molecule type" value="Genomic_DNA"/>
</dbReference>
<feature type="compositionally biased region" description="Basic and acidic residues" evidence="13">
    <location>
        <begin position="174"/>
        <end position="189"/>
    </location>
</feature>
<reference evidence="16" key="1">
    <citation type="submission" date="2021-02" db="EMBL/GenBank/DDBJ databases">
        <authorList>
            <person name="Nowell W R."/>
        </authorList>
    </citation>
    <scope>NUCLEOTIDE SEQUENCE</scope>
</reference>